<evidence type="ECO:0000313" key="1">
    <source>
        <dbReference type="EMBL" id="TMS15980.1"/>
    </source>
</evidence>
<dbReference type="EMBL" id="CM011681">
    <property type="protein sequence ID" value="TMS15980.1"/>
    <property type="molecule type" value="Genomic_DNA"/>
</dbReference>
<protein>
    <submittedName>
        <fullName evidence="1">Uncharacterized protein</fullName>
    </submittedName>
</protein>
<gene>
    <name evidence="1" type="ORF">E3U43_013273</name>
</gene>
<evidence type="ECO:0000313" key="2">
    <source>
        <dbReference type="Proteomes" id="UP000793456"/>
    </source>
</evidence>
<reference evidence="1" key="1">
    <citation type="submission" date="2018-11" db="EMBL/GenBank/DDBJ databases">
        <title>The sequence and de novo assembly of Larimichthys crocea genome using PacBio and Hi-C technologies.</title>
        <authorList>
            <person name="Xu P."/>
            <person name="Chen B."/>
            <person name="Zhou Z."/>
            <person name="Ke Q."/>
            <person name="Wu Y."/>
            <person name="Bai H."/>
            <person name="Pu F."/>
        </authorList>
    </citation>
    <scope>NUCLEOTIDE SEQUENCE</scope>
    <source>
        <tissue evidence="1">Muscle</tissue>
    </source>
</reference>
<proteinExistence type="predicted"/>
<organism evidence="1 2">
    <name type="scientific">Larimichthys crocea</name>
    <name type="common">Large yellow croaker</name>
    <name type="synonym">Pseudosciaena crocea</name>
    <dbReference type="NCBI Taxonomy" id="215358"/>
    <lineage>
        <taxon>Eukaryota</taxon>
        <taxon>Metazoa</taxon>
        <taxon>Chordata</taxon>
        <taxon>Craniata</taxon>
        <taxon>Vertebrata</taxon>
        <taxon>Euteleostomi</taxon>
        <taxon>Actinopterygii</taxon>
        <taxon>Neopterygii</taxon>
        <taxon>Teleostei</taxon>
        <taxon>Neoteleostei</taxon>
        <taxon>Acanthomorphata</taxon>
        <taxon>Eupercaria</taxon>
        <taxon>Sciaenidae</taxon>
        <taxon>Larimichthys</taxon>
    </lineage>
</organism>
<accession>A0ACD3R9B3</accession>
<comment type="caution">
    <text evidence="1">The sequence shown here is derived from an EMBL/GenBank/DDBJ whole genome shotgun (WGS) entry which is preliminary data.</text>
</comment>
<keyword evidence="2" id="KW-1185">Reference proteome</keyword>
<sequence>MMHCGREAAAAAAPPTGLLHKKLSDTSVWESKLLSESTAPLQQNSNAQIPPGLTNVNKDPERHQRETDEEDEERRWRLYISAAVIGRSIRLLFAHWLSALSLPGSVITASRAIRRARARQAGTGDQPGRVQEECTIHKAVCSYQLRKRSHGFLQPVMPSCLQRWSVSASNAAKSIDSFSNTSCFNLTANPPLAFQWSVLIYHTLINGTKKAVGLVFITKLLVPYEQATQSNFNAAHSPFS</sequence>
<name>A0ACD3R9B3_LARCR</name>
<dbReference type="Proteomes" id="UP000793456">
    <property type="component" value="Chromosome VIII"/>
</dbReference>